<evidence type="ECO:0000313" key="2">
    <source>
        <dbReference type="EMBL" id="BES94898.1"/>
    </source>
</evidence>
<reference evidence="2 3" key="1">
    <citation type="submission" date="2023-09" db="EMBL/GenBank/DDBJ databases">
        <title>Nesidiocoris tenuis whole genome shotgun sequence.</title>
        <authorList>
            <person name="Shibata T."/>
            <person name="Shimoda M."/>
            <person name="Kobayashi T."/>
            <person name="Uehara T."/>
        </authorList>
    </citation>
    <scope>NUCLEOTIDE SEQUENCE [LARGE SCALE GENOMIC DNA]</scope>
    <source>
        <strain evidence="2 3">Japan</strain>
    </source>
</reference>
<organism evidence="2 3">
    <name type="scientific">Nesidiocoris tenuis</name>
    <dbReference type="NCBI Taxonomy" id="355587"/>
    <lineage>
        <taxon>Eukaryota</taxon>
        <taxon>Metazoa</taxon>
        <taxon>Ecdysozoa</taxon>
        <taxon>Arthropoda</taxon>
        <taxon>Hexapoda</taxon>
        <taxon>Insecta</taxon>
        <taxon>Pterygota</taxon>
        <taxon>Neoptera</taxon>
        <taxon>Paraneoptera</taxon>
        <taxon>Hemiptera</taxon>
        <taxon>Heteroptera</taxon>
        <taxon>Panheteroptera</taxon>
        <taxon>Cimicomorpha</taxon>
        <taxon>Miridae</taxon>
        <taxon>Dicyphina</taxon>
        <taxon>Nesidiocoris</taxon>
    </lineage>
</organism>
<protein>
    <submittedName>
        <fullName evidence="2">Coiled-coil domain containing 51</fullName>
    </submittedName>
</protein>
<dbReference type="EMBL" id="AP028913">
    <property type="protein sequence ID" value="BES94898.1"/>
    <property type="molecule type" value="Genomic_DNA"/>
</dbReference>
<keyword evidence="3" id="KW-1185">Reference proteome</keyword>
<feature type="transmembrane region" description="Helical" evidence="1">
    <location>
        <begin position="175"/>
        <end position="194"/>
    </location>
</feature>
<dbReference type="PANTHER" id="PTHR28624">
    <property type="entry name" value="COILED-COIL DOMAIN-CONTAINING PROTEIN 51"/>
    <property type="match status" value="1"/>
</dbReference>
<proteinExistence type="predicted"/>
<dbReference type="PANTHER" id="PTHR28624:SF1">
    <property type="entry name" value="MITOCHONDRIAL POTASSIUM CHANNEL"/>
    <property type="match status" value="1"/>
</dbReference>
<feature type="transmembrane region" description="Helical" evidence="1">
    <location>
        <begin position="300"/>
        <end position="318"/>
    </location>
</feature>
<dbReference type="Proteomes" id="UP001307889">
    <property type="component" value="Chromosome 5"/>
</dbReference>
<name>A0ABN7ASH0_9HEMI</name>
<accession>A0ABN7ASH0</accession>
<sequence length="320" mass="36563">MISRLSATSRLKYPAISMNPSTQLIKAYRSVQTNSPAIDSISKGDNKFRRKLNELILWYEQLTGMDEVRMVQNRVIEAQDRFVAAQECRRKLASELLAVQSKLKEIQADLTTTSRGEERYIQLVTEEFKILKDERRMTTEFALVERDERDSFNMLSSRLKESQEKERARAERVKYWSIIGSIFGTVLGIFGSSINNELKMRELRKLVYEATATNSPTNLQNISSLLVDVRDSLRQNVGSVFGVDQQKSNELYHCISGIDGEVKDLRKMFNEARKADSHLVLVPSDLHELLDSQKVEIRNIVIAASVVIVCLTLISSILQR</sequence>
<evidence type="ECO:0000313" key="3">
    <source>
        <dbReference type="Proteomes" id="UP001307889"/>
    </source>
</evidence>
<dbReference type="InterPro" id="IPR037660">
    <property type="entry name" value="CCDC51"/>
</dbReference>
<keyword evidence="1" id="KW-0812">Transmembrane</keyword>
<keyword evidence="1" id="KW-0472">Membrane</keyword>
<gene>
    <name evidence="2" type="ORF">NTJ_07707</name>
</gene>
<keyword evidence="1" id="KW-1133">Transmembrane helix</keyword>
<evidence type="ECO:0000256" key="1">
    <source>
        <dbReference type="SAM" id="Phobius"/>
    </source>
</evidence>